<evidence type="ECO:0000259" key="4">
    <source>
        <dbReference type="Pfam" id="PF01168"/>
    </source>
</evidence>
<accession>A0ABT0XFZ6</accession>
<comment type="caution">
    <text evidence="5">The sequence shown here is derived from an EMBL/GenBank/DDBJ whole genome shotgun (WGS) entry which is preliminary data.</text>
</comment>
<evidence type="ECO:0000256" key="1">
    <source>
        <dbReference type="ARBA" id="ARBA00022898"/>
    </source>
</evidence>
<dbReference type="NCBIfam" id="TIGR00044">
    <property type="entry name" value="YggS family pyridoxal phosphate-dependent enzyme"/>
    <property type="match status" value="1"/>
</dbReference>
<dbReference type="InterPro" id="IPR029066">
    <property type="entry name" value="PLP-binding_barrel"/>
</dbReference>
<proteinExistence type="inferred from homology"/>
<keyword evidence="1 2" id="KW-0663">Pyridoxal phosphate</keyword>
<evidence type="ECO:0000313" key="5">
    <source>
        <dbReference type="EMBL" id="MCM2674809.1"/>
    </source>
</evidence>
<dbReference type="PROSITE" id="PS01211">
    <property type="entry name" value="UPF0001"/>
    <property type="match status" value="1"/>
</dbReference>
<evidence type="ECO:0000256" key="2">
    <source>
        <dbReference type="HAMAP-Rule" id="MF_02087"/>
    </source>
</evidence>
<dbReference type="PANTHER" id="PTHR10146:SF14">
    <property type="entry name" value="PYRIDOXAL PHOSPHATE HOMEOSTASIS PROTEIN"/>
    <property type="match status" value="1"/>
</dbReference>
<dbReference type="InterPro" id="IPR001608">
    <property type="entry name" value="Ala_racemase_N"/>
</dbReference>
<comment type="function">
    <text evidence="2">Pyridoxal 5'-phosphate (PLP)-binding protein, which is involved in PLP homeostasis.</text>
</comment>
<dbReference type="PIRSF" id="PIRSF004848">
    <property type="entry name" value="YBL036c_PLPDEIII"/>
    <property type="match status" value="1"/>
</dbReference>
<dbReference type="Gene3D" id="3.20.20.10">
    <property type="entry name" value="Alanine racemase"/>
    <property type="match status" value="1"/>
</dbReference>
<dbReference type="InterPro" id="IPR011078">
    <property type="entry name" value="PyrdxlP_homeostasis"/>
</dbReference>
<dbReference type="SUPFAM" id="SSF51419">
    <property type="entry name" value="PLP-binding barrel"/>
    <property type="match status" value="1"/>
</dbReference>
<evidence type="ECO:0000313" key="6">
    <source>
        <dbReference type="Proteomes" id="UP001203665"/>
    </source>
</evidence>
<sequence length="231" mass="25779">MSVKQQYERIQANIHEACSTANRNSDQVNVIAVTKYVSEATTRLALESGVEHIGENRAETGLEKKKAIGDAGTWHFIGSLQSRKVKQVIHEFDYFHSLDRLSLAREFQKQSQDKQKVKCFVQVNVSGEESKSGLQPEEVLPFIERLEAYPAIEVVGLMTMAPFTEDPEQTRPVFRGLRELRDAIAELHLPYAPCTELSMGMSNDYIVAVEEGATFIRIGTALVGNETTSSS</sequence>
<gene>
    <name evidence="5" type="ORF">NDM98_04335</name>
</gene>
<dbReference type="EMBL" id="JAMQJY010000001">
    <property type="protein sequence ID" value="MCM2674809.1"/>
    <property type="molecule type" value="Genomic_DNA"/>
</dbReference>
<protein>
    <recommendedName>
        <fullName evidence="2">Pyridoxal phosphate homeostasis protein</fullName>
        <shortName evidence="2">PLP homeostasis protein</shortName>
    </recommendedName>
</protein>
<dbReference type="HAMAP" id="MF_02087">
    <property type="entry name" value="PLP_homeostasis"/>
    <property type="match status" value="1"/>
</dbReference>
<dbReference type="RefSeq" id="WP_251604892.1">
    <property type="nucleotide sequence ID" value="NZ_JAMQJY010000001.1"/>
</dbReference>
<reference evidence="5" key="1">
    <citation type="submission" date="2022-06" db="EMBL/GenBank/DDBJ databases">
        <title>Alkalicoccobacillus porphyridii sp. nov., isolated from a marine red alga, Porphyridium purpureum and reclassification of Shouchella plakortidis and Shouchella gibsonii as Alkalicoccobacillus plakortidis comb. nov. and Alkalicoccobacillus gibsonii comb. nov.</title>
        <authorList>
            <person name="Kim K.H."/>
            <person name="Lee J.K."/>
            <person name="Han D.M."/>
            <person name="Baek J.H."/>
            <person name="Jeon C.O."/>
        </authorList>
    </citation>
    <scope>NUCLEOTIDE SEQUENCE</scope>
    <source>
        <strain evidence="5">DSM 19153</strain>
    </source>
</reference>
<feature type="modified residue" description="N6-(pyridoxal phosphate)lysine" evidence="2">
    <location>
        <position position="35"/>
    </location>
</feature>
<dbReference type="Proteomes" id="UP001203665">
    <property type="component" value="Unassembled WGS sequence"/>
</dbReference>
<keyword evidence="6" id="KW-1185">Reference proteome</keyword>
<dbReference type="PANTHER" id="PTHR10146">
    <property type="entry name" value="PROLINE SYNTHETASE CO-TRANSCRIBED BACTERIAL HOMOLOG PROTEIN"/>
    <property type="match status" value="1"/>
</dbReference>
<feature type="domain" description="Alanine racemase N-terminal" evidence="4">
    <location>
        <begin position="8"/>
        <end position="225"/>
    </location>
</feature>
<dbReference type="Pfam" id="PF01168">
    <property type="entry name" value="Ala_racemase_N"/>
    <property type="match status" value="1"/>
</dbReference>
<name>A0ABT0XFZ6_9BACI</name>
<evidence type="ECO:0000256" key="3">
    <source>
        <dbReference type="RuleBase" id="RU004514"/>
    </source>
</evidence>
<comment type="similarity">
    <text evidence="2 3">Belongs to the pyridoxal phosphate-binding protein YggS/PROSC family.</text>
</comment>
<dbReference type="CDD" id="cd00635">
    <property type="entry name" value="PLPDE_III_YBL036c_like"/>
    <property type="match status" value="1"/>
</dbReference>
<organism evidence="5 6">
    <name type="scientific">Alkalicoccobacillus plakortidis</name>
    <dbReference type="NCBI Taxonomy" id="444060"/>
    <lineage>
        <taxon>Bacteria</taxon>
        <taxon>Bacillati</taxon>
        <taxon>Bacillota</taxon>
        <taxon>Bacilli</taxon>
        <taxon>Bacillales</taxon>
        <taxon>Bacillaceae</taxon>
        <taxon>Alkalicoccobacillus</taxon>
    </lineage>
</organism>